<protein>
    <submittedName>
        <fullName evidence="2">Uncharacterized protein</fullName>
    </submittedName>
</protein>
<comment type="caution">
    <text evidence="2">The sequence shown here is derived from an EMBL/GenBank/DDBJ whole genome shotgun (WGS) entry which is preliminary data.</text>
</comment>
<feature type="region of interest" description="Disordered" evidence="1">
    <location>
        <begin position="392"/>
        <end position="496"/>
    </location>
</feature>
<dbReference type="AlphaFoldDB" id="A0AAN6LMK7"/>
<dbReference type="Proteomes" id="UP001280581">
    <property type="component" value="Unassembled WGS sequence"/>
</dbReference>
<name>A0AAN6LMK7_9PLEO</name>
<dbReference type="EMBL" id="WVTA01000017">
    <property type="protein sequence ID" value="KAK3200988.1"/>
    <property type="molecule type" value="Genomic_DNA"/>
</dbReference>
<feature type="region of interest" description="Disordered" evidence="1">
    <location>
        <begin position="588"/>
        <end position="612"/>
    </location>
</feature>
<feature type="compositionally biased region" description="Pro residues" evidence="1">
    <location>
        <begin position="463"/>
        <end position="472"/>
    </location>
</feature>
<feature type="compositionally biased region" description="Acidic residues" evidence="1">
    <location>
        <begin position="593"/>
        <end position="606"/>
    </location>
</feature>
<keyword evidence="3" id="KW-1185">Reference proteome</keyword>
<reference evidence="2 3" key="1">
    <citation type="submission" date="2021-02" db="EMBL/GenBank/DDBJ databases">
        <title>Genome assembly of Pseudopithomyces chartarum.</title>
        <authorList>
            <person name="Jauregui R."/>
            <person name="Singh J."/>
            <person name="Voisey C."/>
        </authorList>
    </citation>
    <scope>NUCLEOTIDE SEQUENCE [LARGE SCALE GENOMIC DNA]</scope>
    <source>
        <strain evidence="2 3">AGR01</strain>
    </source>
</reference>
<sequence length="612" mass="64668">MPRRFVSLLGVWQSYKSRKKRAYQTVTVSTITLPPVTTTKELGIQTCSSYCGSICYADTKRITGSTIVTETYENFDYSIETRLTYTQPPPNCTIPATDCRQLWSEYTTAQSSWSNRTPDPTVFTIPPSPVTPGCTVGCQRTTCSFGGGDKGIIPTPGVIERYYNSLQVYYFPETRNVSRDMCASTPTQTPVPFPTTDVTSYTPITTEGFAVVDGKTLYKGNVYISISQMEVNDNCGYTTIMEDVAFPVASSDVQSERGDLGFTSRVYPVNWADFIEPVPYSAYIAGRERTFSAIDPAMVSDHVNYCKTAICDRQVVYPHSFNPWILLPPAVKHLDPEFANCDLRWDLSFFDPPIALSAVPNFLETTASEPLPTPAKPASSVVAMPVQTGDVSYSGPPASKPTAGGQIPNESACHISTCPSNQGPASGAHGSNDAGSGVIVPAQPFGDKDPPGSPGSPDSPSTPSTPDPPGAPGAPAVGTSQPNNPTPARPQITLGPTLIPLAPDGHGLVIQSPTTFAPSSSAIIGGTTFHLQSGVLTMISSGEASTLTIGAASQNAIGTVVGLANGDFTIQTTASSLVFNIQSTCGERGGGGEEFEEWGADVDSDEGGGGYG</sequence>
<proteinExistence type="predicted"/>
<accession>A0AAN6LMK7</accession>
<gene>
    <name evidence="2" type="ORF">GRF29_213g593582</name>
</gene>
<evidence type="ECO:0000313" key="3">
    <source>
        <dbReference type="Proteomes" id="UP001280581"/>
    </source>
</evidence>
<evidence type="ECO:0000256" key="1">
    <source>
        <dbReference type="SAM" id="MobiDB-lite"/>
    </source>
</evidence>
<organism evidence="2 3">
    <name type="scientific">Pseudopithomyces chartarum</name>
    <dbReference type="NCBI Taxonomy" id="1892770"/>
    <lineage>
        <taxon>Eukaryota</taxon>
        <taxon>Fungi</taxon>
        <taxon>Dikarya</taxon>
        <taxon>Ascomycota</taxon>
        <taxon>Pezizomycotina</taxon>
        <taxon>Dothideomycetes</taxon>
        <taxon>Pleosporomycetidae</taxon>
        <taxon>Pleosporales</taxon>
        <taxon>Massarineae</taxon>
        <taxon>Didymosphaeriaceae</taxon>
        <taxon>Pseudopithomyces</taxon>
    </lineage>
</organism>
<evidence type="ECO:0000313" key="2">
    <source>
        <dbReference type="EMBL" id="KAK3200988.1"/>
    </source>
</evidence>